<accession>E6YIF1</accession>
<evidence type="ECO:0000313" key="1">
    <source>
        <dbReference type="EMBL" id="CBI76639.1"/>
    </source>
</evidence>
<dbReference type="AlphaFoldDB" id="E6YIF1"/>
<dbReference type="EMBL" id="FN645454">
    <property type="protein sequence ID" value="CBI76639.1"/>
    <property type="molecule type" value="Genomic_DNA"/>
</dbReference>
<name>E6YIF1_BARC7</name>
<dbReference type="HOGENOM" id="CLU_3149890_0_0_5"/>
<keyword evidence="2" id="KW-1185">Reference proteome</keyword>
<reference evidence="2" key="1">
    <citation type="submission" date="2009-11" db="EMBL/GenBank/DDBJ databases">
        <title>Genome sequencing of Bartonella species and comparative genomics.</title>
        <authorList>
            <person name="Engel P."/>
            <person name="Salzburger W."/>
            <person name="Marius L."/>
            <person name="Chao-Chin C."/>
            <person name="Soichi M."/>
            <person name="Christa L."/>
            <person name="Alexandra C."/>
            <person name="Aurelie L."/>
            <person name="Claudine M."/>
            <person name="Stephan S.C."/>
            <person name="Christoph D."/>
        </authorList>
    </citation>
    <scope>NUCLEOTIDE SEQUENCE [LARGE SCALE GENOMIC DNA]</scope>
    <source>
        <strain evidence="2">CIP 104772 / 73</strain>
    </source>
</reference>
<dbReference type="KEGG" id="bcd:BARCL_0958"/>
<sequence>MKDILFHPGRKTFSYLQKRMQLTCVKRLNNFLINRLFRYLYKNIHENS</sequence>
<gene>
    <name evidence="1" type="ordered locus">BARCL_0958</name>
</gene>
<proteinExistence type="predicted"/>
<reference evidence="1 2" key="2">
    <citation type="journal article" date="2011" name="PLoS Genet.">
        <title>Parallel evolution of a type IV secretion system in radiating lineages of the host-restricted bacterial pathogen Bartonella.</title>
        <authorList>
            <person name="Engel P."/>
            <person name="Salzburger W."/>
            <person name="Liesch M."/>
            <person name="Chang C.C."/>
            <person name="Maruyama S."/>
            <person name="Lanz C."/>
            <person name="Calteau A."/>
            <person name="Lajus A."/>
            <person name="Medigue C."/>
            <person name="Schuster S.C."/>
            <person name="Dehio C."/>
        </authorList>
    </citation>
    <scope>NUCLEOTIDE SEQUENCE [LARGE SCALE GENOMIC DNA]</scope>
    <source>
        <strain evidence="2">CIP 104772 / 73</strain>
    </source>
</reference>
<organism evidence="1 2">
    <name type="scientific">Bartonella clarridgeiae (strain CCUG 45776 / CIP 104772 / 73)</name>
    <dbReference type="NCBI Taxonomy" id="696125"/>
    <lineage>
        <taxon>Bacteria</taxon>
        <taxon>Pseudomonadati</taxon>
        <taxon>Pseudomonadota</taxon>
        <taxon>Alphaproteobacteria</taxon>
        <taxon>Hyphomicrobiales</taxon>
        <taxon>Bartonellaceae</taxon>
        <taxon>Bartonella</taxon>
    </lineage>
</organism>
<evidence type="ECO:0000313" key="2">
    <source>
        <dbReference type="Proteomes" id="UP000009101"/>
    </source>
</evidence>
<protein>
    <submittedName>
        <fullName evidence="1">Uncharacterized protein</fullName>
    </submittedName>
</protein>
<dbReference type="Proteomes" id="UP000009101">
    <property type="component" value="Chromosome"/>
</dbReference>